<reference evidence="1 2" key="1">
    <citation type="journal article" date="2013" name="Genome Biol.">
        <title>Genome of Acanthamoeba castellanii highlights extensive lateral gene transfer and early evolution of tyrosine kinase signaling.</title>
        <authorList>
            <person name="Clarke M."/>
            <person name="Lohan A.J."/>
            <person name="Liu B."/>
            <person name="Lagkouvardos I."/>
            <person name="Roy S."/>
            <person name="Zafar N."/>
            <person name="Bertelli C."/>
            <person name="Schilde C."/>
            <person name="Kianianmomeni A."/>
            <person name="Burglin T.R."/>
            <person name="Frech C."/>
            <person name="Turcotte B."/>
            <person name="Kopec K.O."/>
            <person name="Synnott J.M."/>
            <person name="Choo C."/>
            <person name="Paponov I."/>
            <person name="Finkler A."/>
            <person name="Soon Heng Tan C."/>
            <person name="Hutchins A.P."/>
            <person name="Weinmeier T."/>
            <person name="Rattei T."/>
            <person name="Chu J.S."/>
            <person name="Gimenez G."/>
            <person name="Irimia M."/>
            <person name="Rigden D.J."/>
            <person name="Fitzpatrick D.A."/>
            <person name="Lorenzo-Morales J."/>
            <person name="Bateman A."/>
            <person name="Chiu C.H."/>
            <person name="Tang P."/>
            <person name="Hegemann P."/>
            <person name="Fromm H."/>
            <person name="Raoult D."/>
            <person name="Greub G."/>
            <person name="Miranda-Saavedra D."/>
            <person name="Chen N."/>
            <person name="Nash P."/>
            <person name="Ginger M.L."/>
            <person name="Horn M."/>
            <person name="Schaap P."/>
            <person name="Caler L."/>
            <person name="Loftus B."/>
        </authorList>
    </citation>
    <scope>NUCLEOTIDE SEQUENCE [LARGE SCALE GENOMIC DNA]</scope>
    <source>
        <strain evidence="1 2">Neff</strain>
    </source>
</reference>
<dbReference type="CDD" id="cd00065">
    <property type="entry name" value="FYVE_like_SF"/>
    <property type="match status" value="1"/>
</dbReference>
<dbReference type="Proteomes" id="UP000011083">
    <property type="component" value="Unassembled WGS sequence"/>
</dbReference>
<dbReference type="Gene3D" id="3.30.40.10">
    <property type="entry name" value="Zinc/RING finger domain, C3HC4 (zinc finger)"/>
    <property type="match status" value="1"/>
</dbReference>
<protein>
    <submittedName>
        <fullName evidence="1">Uncharacterized protein</fullName>
    </submittedName>
</protein>
<gene>
    <name evidence="1" type="ORF">ACA1_175740</name>
</gene>
<dbReference type="KEGG" id="acan:ACA1_175740"/>
<dbReference type="SUPFAM" id="SSF57903">
    <property type="entry name" value="FYVE/PHD zinc finger"/>
    <property type="match status" value="1"/>
</dbReference>
<evidence type="ECO:0000313" key="2">
    <source>
        <dbReference type="Proteomes" id="UP000011083"/>
    </source>
</evidence>
<evidence type="ECO:0000313" key="1">
    <source>
        <dbReference type="EMBL" id="ELR24898.1"/>
    </source>
</evidence>
<dbReference type="GeneID" id="14925931"/>
<organism evidence="1 2">
    <name type="scientific">Acanthamoeba castellanii (strain ATCC 30010 / Neff)</name>
    <dbReference type="NCBI Taxonomy" id="1257118"/>
    <lineage>
        <taxon>Eukaryota</taxon>
        <taxon>Amoebozoa</taxon>
        <taxon>Discosea</taxon>
        <taxon>Longamoebia</taxon>
        <taxon>Centramoebida</taxon>
        <taxon>Acanthamoebidae</taxon>
        <taxon>Acanthamoeba</taxon>
    </lineage>
</organism>
<dbReference type="VEuPathDB" id="AmoebaDB:ACA1_175740"/>
<sequence>MDATSVLFSRHINGESRDLTQAFKLARAEAREKVDAMIVQLLAAAPTCISGDKKQVSIGSLLSPRQRCASCGTEFGLWERRATCFMCQKEHCAKCASLLSYAQIAGDPKLHLLLTLRRREIERERLKAQLPAGATVPPQPQQPQQPEEFLACTKCAIVVTRQEKARMYREVFAWGRRDNRLRIIYEEGVVWSRREMEKLFPRYARLVDAISREGSGKVFDPFSNPKTVGFSVDHSANDIDADFIHNYEAALTVQANLEKVTKLFERAVKEISLIRPPTEAERRVNEVIKSACVLFSQDLIAPFRVMKKRVIHLQMNKAAQLYLLMYQLVWEDKQHQKFWTQFGESLLNGLSMMKTELHDVVSKAGEDWDKYRTKVEDFLVDWERHNTALLRVSAADQTEGTVLRKNVMIVKKAMKQIDTSVGASKLPQTKRALTLLLSLLERTYDQYTR</sequence>
<dbReference type="InterPro" id="IPR013083">
    <property type="entry name" value="Znf_RING/FYVE/PHD"/>
</dbReference>
<dbReference type="AlphaFoldDB" id="L8HJN4"/>
<proteinExistence type="predicted"/>
<name>L8HJN4_ACACF</name>
<accession>L8HJN4</accession>
<dbReference type="RefSeq" id="XP_004356798.1">
    <property type="nucleotide sequence ID" value="XM_004356745.1"/>
</dbReference>
<dbReference type="OrthoDB" id="17016at2759"/>
<dbReference type="InterPro" id="IPR011011">
    <property type="entry name" value="Znf_FYVE_PHD"/>
</dbReference>
<keyword evidence="2" id="KW-1185">Reference proteome</keyword>
<dbReference type="EMBL" id="KB007811">
    <property type="protein sequence ID" value="ELR24898.1"/>
    <property type="molecule type" value="Genomic_DNA"/>
</dbReference>